<evidence type="ECO:0000313" key="1">
    <source>
        <dbReference type="EMBL" id="GAA0554238.1"/>
    </source>
</evidence>
<comment type="caution">
    <text evidence="1">The sequence shown here is derived from an EMBL/GenBank/DDBJ whole genome shotgun (WGS) entry which is preliminary data.</text>
</comment>
<dbReference type="Proteomes" id="UP001500729">
    <property type="component" value="Unassembled WGS sequence"/>
</dbReference>
<dbReference type="EMBL" id="BAAAGS010000063">
    <property type="protein sequence ID" value="GAA0554238.1"/>
    <property type="molecule type" value="Genomic_DNA"/>
</dbReference>
<accession>A0ABN1DXF8</accession>
<evidence type="ECO:0000313" key="2">
    <source>
        <dbReference type="Proteomes" id="UP001500729"/>
    </source>
</evidence>
<keyword evidence="2" id="KW-1185">Reference proteome</keyword>
<gene>
    <name evidence="1" type="ORF">GCM10009533_60260</name>
</gene>
<dbReference type="RefSeq" id="WP_009950476.1">
    <property type="nucleotide sequence ID" value="NZ_BAAAGS010000063.1"/>
</dbReference>
<protein>
    <recommendedName>
        <fullName evidence="3">DUF885 domain-containing protein</fullName>
    </recommendedName>
</protein>
<organism evidence="1 2">
    <name type="scientific">Saccharopolyspora erythraea</name>
    <name type="common">Streptomyces erythraeus</name>
    <dbReference type="NCBI Taxonomy" id="1836"/>
    <lineage>
        <taxon>Bacteria</taxon>
        <taxon>Bacillati</taxon>
        <taxon>Actinomycetota</taxon>
        <taxon>Actinomycetes</taxon>
        <taxon>Pseudonocardiales</taxon>
        <taxon>Pseudonocardiaceae</taxon>
        <taxon>Saccharopolyspora</taxon>
    </lineage>
</organism>
<sequence>MAPSALVTEYVRLGLRFDRLVPGFTDAYTGDPELRRKVRDETRPDPAALAARARGLLAELPGAELERRREAFLRAQLTALECAGRKLAGERMSFADEAGAYFQVRITPGDPDDYRRAHRELDEVLPGRGDLGARITSLRERNRIPPERLRHCVLALSSALRDRVRARFRLPPQETVDYRIVTGEVWGGFNQYLGDFRSRVAINADAGHSAAELPHLVAHESYPGHHTEHCRKEAGLVDRQRHLEHTIFLINTPQCLLAEGLADLGLHAVVGRGWGAWAAEILADLGVAFDGELAERVEAAMGRLLAVRQDALVMLHDGGKDETEVVNFLRRWQLLPDGTARRLVRFMADPLWRAYTTTYVEGYKLLRTWLELAPAGTAGCERYRRLLDEPLVPETIREEIAGQIPIFTR</sequence>
<proteinExistence type="predicted"/>
<name>A0ABN1DXF8_SACER</name>
<evidence type="ECO:0008006" key="3">
    <source>
        <dbReference type="Google" id="ProtNLM"/>
    </source>
</evidence>
<reference evidence="1 2" key="1">
    <citation type="journal article" date="2019" name="Int. J. Syst. Evol. Microbiol.">
        <title>The Global Catalogue of Microorganisms (GCM) 10K type strain sequencing project: providing services to taxonomists for standard genome sequencing and annotation.</title>
        <authorList>
            <consortium name="The Broad Institute Genomics Platform"/>
            <consortium name="The Broad Institute Genome Sequencing Center for Infectious Disease"/>
            <person name="Wu L."/>
            <person name="Ma J."/>
        </authorList>
    </citation>
    <scope>NUCLEOTIDE SEQUENCE [LARGE SCALE GENOMIC DNA]</scope>
    <source>
        <strain evidence="1 2">JCM 10303</strain>
    </source>
</reference>